<accession>A0ABW2PE45</accession>
<name>A0ABW2PE45_9ACTN</name>
<gene>
    <name evidence="2" type="ORF">ACFQSB_36825</name>
</gene>
<dbReference type="InterPro" id="IPR045361">
    <property type="entry name" value="CIS_tube_prot_N"/>
</dbReference>
<dbReference type="Pfam" id="PF19266">
    <property type="entry name" value="CIS_tube"/>
    <property type="match status" value="1"/>
</dbReference>
<organism evidence="2 3">
    <name type="scientific">Sphaerisporangium rhizosphaerae</name>
    <dbReference type="NCBI Taxonomy" id="2269375"/>
    <lineage>
        <taxon>Bacteria</taxon>
        <taxon>Bacillati</taxon>
        <taxon>Actinomycetota</taxon>
        <taxon>Actinomycetes</taxon>
        <taxon>Streptosporangiales</taxon>
        <taxon>Streptosporangiaceae</taxon>
        <taxon>Sphaerisporangium</taxon>
    </lineage>
</organism>
<dbReference type="InterPro" id="IPR036779">
    <property type="entry name" value="LysM_dom_sf"/>
</dbReference>
<reference evidence="3" key="1">
    <citation type="journal article" date="2019" name="Int. J. Syst. Evol. Microbiol.">
        <title>The Global Catalogue of Microorganisms (GCM) 10K type strain sequencing project: providing services to taxonomists for standard genome sequencing and annotation.</title>
        <authorList>
            <consortium name="The Broad Institute Genomics Platform"/>
            <consortium name="The Broad Institute Genome Sequencing Center for Infectious Disease"/>
            <person name="Wu L."/>
            <person name="Ma J."/>
        </authorList>
    </citation>
    <scope>NUCLEOTIDE SEQUENCE [LARGE SCALE GENOMIC DNA]</scope>
    <source>
        <strain evidence="3">CECT 7649</strain>
    </source>
</reference>
<dbReference type="Gene3D" id="3.10.350.10">
    <property type="entry name" value="LysM domain"/>
    <property type="match status" value="1"/>
</dbReference>
<dbReference type="PROSITE" id="PS51782">
    <property type="entry name" value="LYSM"/>
    <property type="match status" value="1"/>
</dbReference>
<dbReference type="Proteomes" id="UP001596496">
    <property type="component" value="Unassembled WGS sequence"/>
</dbReference>
<protein>
    <submittedName>
        <fullName evidence="2">LysM peptidoglycan-binding domain-containing protein</fullName>
    </submittedName>
</protein>
<dbReference type="EMBL" id="JBHTCG010000044">
    <property type="protein sequence ID" value="MFC7387821.1"/>
    <property type="molecule type" value="Genomic_DNA"/>
</dbReference>
<evidence type="ECO:0000313" key="2">
    <source>
        <dbReference type="EMBL" id="MFC7387821.1"/>
    </source>
</evidence>
<dbReference type="RefSeq" id="WP_380831716.1">
    <property type="nucleotide sequence ID" value="NZ_JBHTCG010000044.1"/>
</dbReference>
<evidence type="ECO:0000313" key="3">
    <source>
        <dbReference type="Proteomes" id="UP001596496"/>
    </source>
</evidence>
<dbReference type="CDD" id="cd00118">
    <property type="entry name" value="LysM"/>
    <property type="match status" value="1"/>
</dbReference>
<sequence>MPQQALTITPLDAAGRERTDRKVTVAYNPEEFTLGKDNNFAVQGIPGLGAPLVQFVNGNQRTLEVELLFDTYDTAEMPKQDVRRQTGPLARFMELDSDLHAPPILIVAMAGFRFRCVLTRISQKFVLLMPDGTPVRAKVGCTFAECLDLEQEAKAANLQTADFTKAHVVLAGETISSIAAELYGDPRMWRPIALANGLADPRLIAPGDTLLVPALPYTNPATLEVET</sequence>
<dbReference type="SMART" id="SM00257">
    <property type="entry name" value="LysM"/>
    <property type="match status" value="1"/>
</dbReference>
<feature type="domain" description="LysM" evidence="1">
    <location>
        <begin position="165"/>
        <end position="212"/>
    </location>
</feature>
<proteinExistence type="predicted"/>
<dbReference type="Pfam" id="PF01476">
    <property type="entry name" value="LysM"/>
    <property type="match status" value="1"/>
</dbReference>
<keyword evidence="3" id="KW-1185">Reference proteome</keyword>
<evidence type="ECO:0000259" key="1">
    <source>
        <dbReference type="PROSITE" id="PS51782"/>
    </source>
</evidence>
<comment type="caution">
    <text evidence="2">The sequence shown here is derived from an EMBL/GenBank/DDBJ whole genome shotgun (WGS) entry which is preliminary data.</text>
</comment>
<dbReference type="InterPro" id="IPR018392">
    <property type="entry name" value="LysM"/>
</dbReference>